<evidence type="ECO:0000313" key="2">
    <source>
        <dbReference type="Proteomes" id="UP001500064"/>
    </source>
</evidence>
<name>A0ABP4RKD9_9ACTN</name>
<gene>
    <name evidence="1" type="ORF">GCM10009733_054940</name>
</gene>
<sequence length="237" mass="25799">MPKFRDLSEYAAEIAPVINVAHVNVHASAAQPLADLATTSGLTPAYLYDLRFTLPLRPLPRTGLAVLYRYASDLERTLRQHLDEGTLTEDGDGLLRLTDKGLEFVHHVYDLHAAAVARVWAGHDLAGPAELVGRVLNAAERLPGGALELVAPLYEPEGTGPGLRLFNRLAALRYHRADAHAAAWRSAGLSASEIIDLRDGPERTAIEADTNRRAAAPYGALSETERDTLYDILLKLI</sequence>
<proteinExistence type="predicted"/>
<accession>A0ABP4RKD9</accession>
<comment type="caution">
    <text evidence="1">The sequence shown here is derived from an EMBL/GenBank/DDBJ whole genome shotgun (WGS) entry which is preliminary data.</text>
</comment>
<organism evidence="1 2">
    <name type="scientific">Nonomuraea maheshkhaliensis</name>
    <dbReference type="NCBI Taxonomy" id="419590"/>
    <lineage>
        <taxon>Bacteria</taxon>
        <taxon>Bacillati</taxon>
        <taxon>Actinomycetota</taxon>
        <taxon>Actinomycetes</taxon>
        <taxon>Streptosporangiales</taxon>
        <taxon>Streptosporangiaceae</taxon>
        <taxon>Nonomuraea</taxon>
    </lineage>
</organism>
<dbReference type="Proteomes" id="UP001500064">
    <property type="component" value="Unassembled WGS sequence"/>
</dbReference>
<evidence type="ECO:0008006" key="3">
    <source>
        <dbReference type="Google" id="ProtNLM"/>
    </source>
</evidence>
<keyword evidence="2" id="KW-1185">Reference proteome</keyword>
<evidence type="ECO:0000313" key="1">
    <source>
        <dbReference type="EMBL" id="GAA1650886.1"/>
    </source>
</evidence>
<dbReference type="EMBL" id="BAAAMU010000043">
    <property type="protein sequence ID" value="GAA1650886.1"/>
    <property type="molecule type" value="Genomic_DNA"/>
</dbReference>
<protein>
    <recommendedName>
        <fullName evidence="3">Transcriptional regulator</fullName>
    </recommendedName>
</protein>
<reference evidence="2" key="1">
    <citation type="journal article" date="2019" name="Int. J. Syst. Evol. Microbiol.">
        <title>The Global Catalogue of Microorganisms (GCM) 10K type strain sequencing project: providing services to taxonomists for standard genome sequencing and annotation.</title>
        <authorList>
            <consortium name="The Broad Institute Genomics Platform"/>
            <consortium name="The Broad Institute Genome Sequencing Center for Infectious Disease"/>
            <person name="Wu L."/>
            <person name="Ma J."/>
        </authorList>
    </citation>
    <scope>NUCLEOTIDE SEQUENCE [LARGE SCALE GENOMIC DNA]</scope>
    <source>
        <strain evidence="2">JCM 13929</strain>
    </source>
</reference>